<feature type="compositionally biased region" description="Polar residues" evidence="1">
    <location>
        <begin position="9"/>
        <end position="18"/>
    </location>
</feature>
<sequence>MIVLHDPWFTSTKSTSPQKRQRLNEPFGEDTQHITKKHKLDHPAIPPPHFWDNLSQSLLTKNALRELDRRSTAELPDRAQLRRFARHGGPNLKDPRGSNTTPNTTTTRSTGPYDRAFQQHLIDHNVFPPGYDRVTASEMPIIEGDPGDTKCVASDVPFTNLDYLTGGSRVCAKPDLYYGARPEQLHEDVRQALSNLIVPSTQDDLPVVPNNFVGIKGPDGSLSSYGAAEPCYDNKAYALAWTYHGGTLKAYANHPIQPSTPGAQPGYVMTRIKGWSLTSDLETFRQEAAAFRNGRDWAKTLETSDVPKMMRKTPCSDTIEAGQGPNEDLSLPLLYESDTSADELSLDFERPVKRSRSPEKQASISPVWTARVVQQKLPETLSYPA</sequence>
<name>A0A9P9D2Z4_9HYPO</name>
<evidence type="ECO:0000313" key="3">
    <source>
        <dbReference type="Proteomes" id="UP000717696"/>
    </source>
</evidence>
<protein>
    <submittedName>
        <fullName evidence="2">Uncharacterized protein</fullName>
    </submittedName>
</protein>
<dbReference type="OrthoDB" id="5336565at2759"/>
<comment type="caution">
    <text evidence="2">The sequence shown here is derived from an EMBL/GenBank/DDBJ whole genome shotgun (WGS) entry which is preliminary data.</text>
</comment>
<evidence type="ECO:0000313" key="2">
    <source>
        <dbReference type="EMBL" id="KAH7111464.1"/>
    </source>
</evidence>
<organism evidence="2 3">
    <name type="scientific">Dactylonectria estremocensis</name>
    <dbReference type="NCBI Taxonomy" id="1079267"/>
    <lineage>
        <taxon>Eukaryota</taxon>
        <taxon>Fungi</taxon>
        <taxon>Dikarya</taxon>
        <taxon>Ascomycota</taxon>
        <taxon>Pezizomycotina</taxon>
        <taxon>Sordariomycetes</taxon>
        <taxon>Hypocreomycetidae</taxon>
        <taxon>Hypocreales</taxon>
        <taxon>Nectriaceae</taxon>
        <taxon>Dactylonectria</taxon>
    </lineage>
</organism>
<reference evidence="2" key="1">
    <citation type="journal article" date="2021" name="Nat. Commun.">
        <title>Genetic determinants of endophytism in the Arabidopsis root mycobiome.</title>
        <authorList>
            <person name="Mesny F."/>
            <person name="Miyauchi S."/>
            <person name="Thiergart T."/>
            <person name="Pickel B."/>
            <person name="Atanasova L."/>
            <person name="Karlsson M."/>
            <person name="Huettel B."/>
            <person name="Barry K.W."/>
            <person name="Haridas S."/>
            <person name="Chen C."/>
            <person name="Bauer D."/>
            <person name="Andreopoulos W."/>
            <person name="Pangilinan J."/>
            <person name="LaButti K."/>
            <person name="Riley R."/>
            <person name="Lipzen A."/>
            <person name="Clum A."/>
            <person name="Drula E."/>
            <person name="Henrissat B."/>
            <person name="Kohler A."/>
            <person name="Grigoriev I.V."/>
            <person name="Martin F.M."/>
            <person name="Hacquard S."/>
        </authorList>
    </citation>
    <scope>NUCLEOTIDE SEQUENCE</scope>
    <source>
        <strain evidence="2">MPI-CAGE-AT-0021</strain>
    </source>
</reference>
<proteinExistence type="predicted"/>
<accession>A0A9P9D2Z4</accession>
<dbReference type="AlphaFoldDB" id="A0A9P9D2Z4"/>
<keyword evidence="3" id="KW-1185">Reference proteome</keyword>
<evidence type="ECO:0000256" key="1">
    <source>
        <dbReference type="SAM" id="MobiDB-lite"/>
    </source>
</evidence>
<gene>
    <name evidence="2" type="ORF">B0J13DRAFT_600453</name>
</gene>
<feature type="region of interest" description="Disordered" evidence="1">
    <location>
        <begin position="83"/>
        <end position="112"/>
    </location>
</feature>
<dbReference type="EMBL" id="JAGMUU010000056">
    <property type="protein sequence ID" value="KAH7111464.1"/>
    <property type="molecule type" value="Genomic_DNA"/>
</dbReference>
<feature type="compositionally biased region" description="Low complexity" evidence="1">
    <location>
        <begin position="97"/>
        <end position="111"/>
    </location>
</feature>
<feature type="region of interest" description="Disordered" evidence="1">
    <location>
        <begin position="8"/>
        <end position="30"/>
    </location>
</feature>
<dbReference type="Proteomes" id="UP000717696">
    <property type="component" value="Unassembled WGS sequence"/>
</dbReference>